<dbReference type="GO" id="GO:0005739">
    <property type="term" value="C:mitochondrion"/>
    <property type="evidence" value="ECO:0007669"/>
    <property type="project" value="TreeGrafter"/>
</dbReference>
<dbReference type="InterPro" id="IPR006353">
    <property type="entry name" value="HAD-SF_hydro_IIA_CECR5"/>
</dbReference>
<protein>
    <submittedName>
        <fullName evidence="1">Cat eye syndrome critical region protein</fullName>
    </submittedName>
</protein>
<accession>W6UWR3</accession>
<dbReference type="SUPFAM" id="SSF56784">
    <property type="entry name" value="HAD-like"/>
    <property type="match status" value="1"/>
</dbReference>
<dbReference type="InterPro" id="IPR023214">
    <property type="entry name" value="HAD_sf"/>
</dbReference>
<dbReference type="NCBIfam" id="TIGR01456">
    <property type="entry name" value="CECR5"/>
    <property type="match status" value="1"/>
</dbReference>
<dbReference type="KEGG" id="egl:EGR_00380"/>
<dbReference type="Gene3D" id="3.40.50.1000">
    <property type="entry name" value="HAD superfamily/HAD-like"/>
    <property type="match status" value="2"/>
</dbReference>
<dbReference type="GO" id="GO:0046474">
    <property type="term" value="P:glycerophospholipid biosynthetic process"/>
    <property type="evidence" value="ECO:0007669"/>
    <property type="project" value="TreeGrafter"/>
</dbReference>
<organism evidence="1 2">
    <name type="scientific">Echinococcus granulosus</name>
    <name type="common">Hydatid tapeworm</name>
    <dbReference type="NCBI Taxonomy" id="6210"/>
    <lineage>
        <taxon>Eukaryota</taxon>
        <taxon>Metazoa</taxon>
        <taxon>Spiralia</taxon>
        <taxon>Lophotrochozoa</taxon>
        <taxon>Platyhelminthes</taxon>
        <taxon>Cestoda</taxon>
        <taxon>Eucestoda</taxon>
        <taxon>Cyclophyllidea</taxon>
        <taxon>Taeniidae</taxon>
        <taxon>Echinococcus</taxon>
        <taxon>Echinococcus granulosus group</taxon>
    </lineage>
</organism>
<keyword evidence="2" id="KW-1185">Reference proteome</keyword>
<dbReference type="InterPro" id="IPR006357">
    <property type="entry name" value="HAD-SF_hydro_IIA"/>
</dbReference>
<evidence type="ECO:0000313" key="2">
    <source>
        <dbReference type="Proteomes" id="UP000019149"/>
    </source>
</evidence>
<dbReference type="Pfam" id="PF13344">
    <property type="entry name" value="Hydrolase_6"/>
    <property type="match status" value="1"/>
</dbReference>
<dbReference type="PANTHER" id="PTHR14269">
    <property type="entry name" value="CDP-DIACYLGLYCEROL--GLYCEROL-3-PHOSPHATE 3-PHOSPHATIDYLTRANSFERASE-RELATED"/>
    <property type="match status" value="1"/>
</dbReference>
<proteinExistence type="predicted"/>
<gene>
    <name evidence="1" type="ORF">EGR_00380</name>
</gene>
<dbReference type="PANTHER" id="PTHR14269:SF4">
    <property type="entry name" value="CAT EYE SYNDROME CRITICAL REGION PROTEIN 5"/>
    <property type="match status" value="1"/>
</dbReference>
<dbReference type="AlphaFoldDB" id="W6UWR3"/>
<dbReference type="OrthoDB" id="10251048at2759"/>
<dbReference type="CTD" id="36336095"/>
<dbReference type="GeneID" id="36336095"/>
<sequence length="449" mass="50367">MSDTLADLYAIPSPEQLDIRKASIISTDSYTDERLDFCPVGLKQKEPNFGLLFDIDGVLLRGATPIPEALLAMDLLKGRNGKLRVPIAFVTNACGNAQAKVDQLSSIFNIELKPEQVIFAPSPFQSFTHWHDMRVLVVGQGDMKKIAEDLGFKHVYTMEQVAEAWPLLDMVNHENRKIVVWLTDPILMLFTIVLMGEPVQWEMYLQLLVDLLMTNGKPDHKPEASPKNHLPVLACNMDLLYMGQACMPSKFLTTKVSTLRFGHGAFLVCLESLYERVSGYPLKYTALVGKPSEITYRFSEHILSKVAKRMGISRPLRKIYFFGDNPEVDILGANLYNMYLRRYRRLSGGRDVSAPEQSQLHMKAAVASSRTVPADATFLPQTCRGVEAILVQTGVYKPGDRQAIRSKPLHCHRDFMGAVDLILPTFEAANVLEGIKLLLVEESFDPKLP</sequence>
<dbReference type="InterPro" id="IPR050324">
    <property type="entry name" value="CDP-alcohol_PTase-I"/>
</dbReference>
<dbReference type="STRING" id="6210.W6UWR3"/>
<reference evidence="1 2" key="1">
    <citation type="journal article" date="2013" name="Nat. Genet.">
        <title>The genome of the hydatid tapeworm Echinococcus granulosus.</title>
        <authorList>
            <person name="Zheng H."/>
            <person name="Zhang W."/>
            <person name="Zhang L."/>
            <person name="Zhang Z."/>
            <person name="Li J."/>
            <person name="Lu G."/>
            <person name="Zhu Y."/>
            <person name="Wang Y."/>
            <person name="Huang Y."/>
            <person name="Liu J."/>
            <person name="Kang H."/>
            <person name="Chen J."/>
            <person name="Wang L."/>
            <person name="Chen A."/>
            <person name="Yu S."/>
            <person name="Gao Z."/>
            <person name="Jin L."/>
            <person name="Gu W."/>
            <person name="Wang Z."/>
            <person name="Zhao L."/>
            <person name="Shi B."/>
            <person name="Wen H."/>
            <person name="Lin R."/>
            <person name="Jones M.K."/>
            <person name="Brejova B."/>
            <person name="Vinar T."/>
            <person name="Zhao G."/>
            <person name="McManus D.P."/>
            <person name="Chen Z."/>
            <person name="Zhou Y."/>
            <person name="Wang S."/>
        </authorList>
    </citation>
    <scope>NUCLEOTIDE SEQUENCE [LARGE SCALE GENOMIC DNA]</scope>
</reference>
<dbReference type="EMBL" id="APAU02000001">
    <property type="protein sequence ID" value="EUB65111.1"/>
    <property type="molecule type" value="Genomic_DNA"/>
</dbReference>
<dbReference type="NCBIfam" id="TIGR01460">
    <property type="entry name" value="HAD-SF-IIA"/>
    <property type="match status" value="1"/>
</dbReference>
<evidence type="ECO:0000313" key="1">
    <source>
        <dbReference type="EMBL" id="EUB65111.1"/>
    </source>
</evidence>
<dbReference type="OMA" id="HDKRMLV"/>
<dbReference type="Proteomes" id="UP000019149">
    <property type="component" value="Unassembled WGS sequence"/>
</dbReference>
<name>W6UWR3_ECHGR</name>
<dbReference type="RefSeq" id="XP_024356307.1">
    <property type="nucleotide sequence ID" value="XM_024489629.1"/>
</dbReference>
<dbReference type="InterPro" id="IPR036412">
    <property type="entry name" value="HAD-like_sf"/>
</dbReference>
<comment type="caution">
    <text evidence="1">The sequence shown here is derived from an EMBL/GenBank/DDBJ whole genome shotgun (WGS) entry which is preliminary data.</text>
</comment>